<evidence type="ECO:0000313" key="4">
    <source>
        <dbReference type="EMBL" id="CAI5448957.1"/>
    </source>
</evidence>
<dbReference type="InterPro" id="IPR016130">
    <property type="entry name" value="Tyr_Pase_AS"/>
</dbReference>
<name>A0A9P1IRP3_9PELO</name>
<dbReference type="Gene3D" id="3.90.190.10">
    <property type="entry name" value="Protein tyrosine phosphatase superfamily"/>
    <property type="match status" value="1"/>
</dbReference>
<feature type="compositionally biased region" description="Basic residues" evidence="1">
    <location>
        <begin position="71"/>
        <end position="80"/>
    </location>
</feature>
<dbReference type="Proteomes" id="UP001152747">
    <property type="component" value="Unassembled WGS sequence"/>
</dbReference>
<gene>
    <name evidence="4" type="ORF">CAMP_LOCUS11594</name>
</gene>
<dbReference type="PROSITE" id="PS50056">
    <property type="entry name" value="TYR_PHOSPHATASE_2"/>
    <property type="match status" value="1"/>
</dbReference>
<dbReference type="PANTHER" id="PTHR46163">
    <property type="entry name" value="TYROSINE-PROTEIN PHOSPHATASE-RELATED"/>
    <property type="match status" value="1"/>
</dbReference>
<dbReference type="PANTHER" id="PTHR46163:SF20">
    <property type="entry name" value="PROTEIN-TYROSINE PHOSPHATASE"/>
    <property type="match status" value="1"/>
</dbReference>
<feature type="compositionally biased region" description="Polar residues" evidence="1">
    <location>
        <begin position="15"/>
        <end position="29"/>
    </location>
</feature>
<keyword evidence="5" id="KW-1185">Reference proteome</keyword>
<dbReference type="PROSITE" id="PS00383">
    <property type="entry name" value="TYR_PHOSPHATASE_1"/>
    <property type="match status" value="1"/>
</dbReference>
<feature type="region of interest" description="Disordered" evidence="1">
    <location>
        <begin position="15"/>
        <end position="96"/>
    </location>
</feature>
<evidence type="ECO:0000256" key="1">
    <source>
        <dbReference type="SAM" id="MobiDB-lite"/>
    </source>
</evidence>
<dbReference type="InterPro" id="IPR029021">
    <property type="entry name" value="Prot-tyrosine_phosphatase-like"/>
</dbReference>
<feature type="compositionally biased region" description="Polar residues" evidence="1">
    <location>
        <begin position="54"/>
        <end position="67"/>
    </location>
</feature>
<feature type="compositionally biased region" description="Low complexity" evidence="1">
    <location>
        <begin position="84"/>
        <end position="96"/>
    </location>
</feature>
<dbReference type="SUPFAM" id="SSF52799">
    <property type="entry name" value="(Phosphotyrosine protein) phosphatases II"/>
    <property type="match status" value="1"/>
</dbReference>
<dbReference type="InterPro" id="IPR052782">
    <property type="entry name" value="Oocyte-zygote_transition_reg"/>
</dbReference>
<dbReference type="InterPro" id="IPR000387">
    <property type="entry name" value="Tyr_Pase_dom"/>
</dbReference>
<dbReference type="SMART" id="SM00194">
    <property type="entry name" value="PTPc"/>
    <property type="match status" value="1"/>
</dbReference>
<dbReference type="PRINTS" id="PR00700">
    <property type="entry name" value="PRTYPHPHTASE"/>
</dbReference>
<reference evidence="4" key="1">
    <citation type="submission" date="2022-11" db="EMBL/GenBank/DDBJ databases">
        <authorList>
            <person name="Kikuchi T."/>
        </authorList>
    </citation>
    <scope>NUCLEOTIDE SEQUENCE</scope>
    <source>
        <strain evidence="4">PS1010</strain>
    </source>
</reference>
<dbReference type="GO" id="GO:0004725">
    <property type="term" value="F:protein tyrosine phosphatase activity"/>
    <property type="evidence" value="ECO:0007669"/>
    <property type="project" value="InterPro"/>
</dbReference>
<feature type="compositionally biased region" description="Basic and acidic residues" evidence="1">
    <location>
        <begin position="40"/>
        <end position="49"/>
    </location>
</feature>
<accession>A0A9P1IRP3</accession>
<dbReference type="CDD" id="cd00047">
    <property type="entry name" value="PTPc"/>
    <property type="match status" value="1"/>
</dbReference>
<protein>
    <submittedName>
        <fullName evidence="4">Uncharacterized protein</fullName>
    </submittedName>
</protein>
<feature type="domain" description="Tyrosine-protein phosphatase" evidence="2">
    <location>
        <begin position="115"/>
        <end position="372"/>
    </location>
</feature>
<proteinExistence type="predicted"/>
<dbReference type="InterPro" id="IPR000242">
    <property type="entry name" value="PTP_cat"/>
</dbReference>
<evidence type="ECO:0000313" key="5">
    <source>
        <dbReference type="Proteomes" id="UP001152747"/>
    </source>
</evidence>
<dbReference type="AlphaFoldDB" id="A0A9P1IRP3"/>
<dbReference type="InterPro" id="IPR003595">
    <property type="entry name" value="Tyr_Pase_cat"/>
</dbReference>
<sequence length="406" mass="45590">MFEAMASTIIRATMPSSGFSRSDSETGTPRATAGAVMDVFNKKKPEAAKGKNVKQPNRTAKTNVATEGSTRSKRGKKKKDKGGDTTIAQAAPAAQMHPAVQKWVERALTMGVPALRDEYRGLAKYTMEGMTMEAFQANQPQNRNRYQDVPCQDAKRVALKSPPAACDYVHANYVGTPMSDKRFICTQGPLDNTIDEFWWLVWQEKAEQIVMLCNVIETGKFKCAQYWPLEVGEKRQVGGTQMTIEKIDCKPMEREPTIMITNLKVTVGSETRTIRQLQWLDWPDRGVPPCRLTSMELLSSIRGSKAPIVVHCSAGIGRTGTIVAIEYILEKISAGSDCMAMGELMKELRNQRAYSIQNDLQYLYIHRVMLCYFLEKYKDKYAALLTEENTAKYKKFVEEYNAAVGQ</sequence>
<dbReference type="PROSITE" id="PS50055">
    <property type="entry name" value="TYR_PHOSPHATASE_PTP"/>
    <property type="match status" value="1"/>
</dbReference>
<dbReference type="EMBL" id="CANHGI010000004">
    <property type="protein sequence ID" value="CAI5448957.1"/>
    <property type="molecule type" value="Genomic_DNA"/>
</dbReference>
<evidence type="ECO:0000259" key="2">
    <source>
        <dbReference type="PROSITE" id="PS50055"/>
    </source>
</evidence>
<comment type="caution">
    <text evidence="4">The sequence shown here is derived from an EMBL/GenBank/DDBJ whole genome shotgun (WGS) entry which is preliminary data.</text>
</comment>
<dbReference type="Pfam" id="PF00102">
    <property type="entry name" value="Y_phosphatase"/>
    <property type="match status" value="1"/>
</dbReference>
<dbReference type="SMART" id="SM00404">
    <property type="entry name" value="PTPc_motif"/>
    <property type="match status" value="1"/>
</dbReference>
<organism evidence="4 5">
    <name type="scientific">Caenorhabditis angaria</name>
    <dbReference type="NCBI Taxonomy" id="860376"/>
    <lineage>
        <taxon>Eukaryota</taxon>
        <taxon>Metazoa</taxon>
        <taxon>Ecdysozoa</taxon>
        <taxon>Nematoda</taxon>
        <taxon>Chromadorea</taxon>
        <taxon>Rhabditida</taxon>
        <taxon>Rhabditina</taxon>
        <taxon>Rhabditomorpha</taxon>
        <taxon>Rhabditoidea</taxon>
        <taxon>Rhabditidae</taxon>
        <taxon>Peloderinae</taxon>
        <taxon>Caenorhabditis</taxon>
    </lineage>
</organism>
<feature type="domain" description="Tyrosine specific protein phosphatases" evidence="3">
    <location>
        <begin position="302"/>
        <end position="363"/>
    </location>
</feature>
<dbReference type="OrthoDB" id="8815311at2759"/>
<evidence type="ECO:0000259" key="3">
    <source>
        <dbReference type="PROSITE" id="PS50056"/>
    </source>
</evidence>